<dbReference type="InterPro" id="IPR027417">
    <property type="entry name" value="P-loop_NTPase"/>
</dbReference>
<name>A0ABW0FK31_9MICO</name>
<dbReference type="EMBL" id="JBHSLN010000070">
    <property type="protein sequence ID" value="MFC5298499.1"/>
    <property type="molecule type" value="Genomic_DNA"/>
</dbReference>
<accession>A0ABW0FK31</accession>
<keyword evidence="2" id="KW-1185">Reference proteome</keyword>
<organism evidence="1 2">
    <name type="scientific">Brachybacterium tyrofermentans</name>
    <dbReference type="NCBI Taxonomy" id="47848"/>
    <lineage>
        <taxon>Bacteria</taxon>
        <taxon>Bacillati</taxon>
        <taxon>Actinomycetota</taxon>
        <taxon>Actinomycetes</taxon>
        <taxon>Micrococcales</taxon>
        <taxon>Dermabacteraceae</taxon>
        <taxon>Brachybacterium</taxon>
    </lineage>
</organism>
<proteinExistence type="predicted"/>
<dbReference type="PANTHER" id="PTHR46082:SF6">
    <property type="entry name" value="AAA+ ATPASE DOMAIN-CONTAINING PROTEIN-RELATED"/>
    <property type="match status" value="1"/>
</dbReference>
<protein>
    <recommendedName>
        <fullName evidence="3">Orc1-like AAA ATPase domain-containing protein</fullName>
    </recommendedName>
</protein>
<dbReference type="SUPFAM" id="SSF48452">
    <property type="entry name" value="TPR-like"/>
    <property type="match status" value="1"/>
</dbReference>
<evidence type="ECO:0000313" key="2">
    <source>
        <dbReference type="Proteomes" id="UP001595937"/>
    </source>
</evidence>
<dbReference type="InterPro" id="IPR011990">
    <property type="entry name" value="TPR-like_helical_dom_sf"/>
</dbReference>
<evidence type="ECO:0008006" key="3">
    <source>
        <dbReference type="Google" id="ProtNLM"/>
    </source>
</evidence>
<gene>
    <name evidence="1" type="ORF">ACFPK8_13355</name>
</gene>
<dbReference type="GeneID" id="303297692"/>
<dbReference type="Gene3D" id="1.25.40.10">
    <property type="entry name" value="Tetratricopeptide repeat domain"/>
    <property type="match status" value="1"/>
</dbReference>
<dbReference type="RefSeq" id="WP_343924497.1">
    <property type="nucleotide sequence ID" value="NZ_BAAAIR010000039.1"/>
</dbReference>
<dbReference type="SUPFAM" id="SSF52540">
    <property type="entry name" value="P-loop containing nucleoside triphosphate hydrolases"/>
    <property type="match status" value="1"/>
</dbReference>
<comment type="caution">
    <text evidence="1">The sequence shown here is derived from an EMBL/GenBank/DDBJ whole genome shotgun (WGS) entry which is preliminary data.</text>
</comment>
<dbReference type="PANTHER" id="PTHR46082">
    <property type="entry name" value="ATP/GTP-BINDING PROTEIN-RELATED"/>
    <property type="match status" value="1"/>
</dbReference>
<dbReference type="InterPro" id="IPR053137">
    <property type="entry name" value="NLR-like"/>
</dbReference>
<dbReference type="Proteomes" id="UP001595937">
    <property type="component" value="Unassembled WGS sequence"/>
</dbReference>
<evidence type="ECO:0000313" key="1">
    <source>
        <dbReference type="EMBL" id="MFC5298499.1"/>
    </source>
</evidence>
<sequence>MGNELLGPHVGIVQDICSRIEALRAGGPPNGPRVILLRGPAGVGKSRIVREVYERLAGQSQSPRYWPPLPEIGDRILTERKVLAPPRETMHWAERALPEFAWWELSSEETSSGLLRDGASSLNAQLLMHAVPLAAAKLQHTGALQRLGSAATGVFDRVRDVFVNEGADFAIEALLDAVGLFVPVPRALLDLTVDAAKGLGTGHRRRADVKLDVDLGAQHNERQRTLTAETADALREAATPELPGIVVAEDLHFMSGDAAQLLDRLLVPDSEHPTLLIGTVWPEAEATGPYAEWLAGQLPGVVAVVDVPLLGTDDLIALVRQRAEHTDEAVARQVGERLQVPLAVEMFLTEGKAKRDIRRNNGRLTEAEITGLPDGLEGLYEDRWKQLPEPTRWALACAVATEPLGDQFARFPVSAIISVLRETLDDQVADAEGSLRYAIDLSGWCLDQDGVQLFTEHLLTLRASRFVGGAFSEADIAEFRTIARREMVEAIDRDRVLLSLPDTKLATLMCRWYLSLTTAEDPNLVDATALWRRAEEEAARGSLGTAATTAHRALEVAGGHLDLRDTLLIDLRHRAAVWLGDSGQALRARGLLVAMFQEVVERSEPGRLHPITMDLRADIARFTGLADDPEGAVNLLHEQLEQQAAFYGPVSRAVFTTQIDQLEWRALFDPVVAIVRAQGLLMDLYEPHGGRDARFHEPHNGRFHDLGLRVLRFIAGQHLAAGNVDAASEFFGRLLDEQLRIYGENSDEALDTRLNLAINTQNSGDYAGAVAAFTSVIESYEARLGSRAPQTMAARSYLAILICAEVDLDQGLPMLKELMVDQSEVLGPTHPDTFDSRFRHAMFTSQLGRNRECIDLLEQLLAELENARNATHSHIDFTKLLLREALQRGDAPSA</sequence>
<reference evidence="2" key="1">
    <citation type="journal article" date="2019" name="Int. J. Syst. Evol. Microbiol.">
        <title>The Global Catalogue of Microorganisms (GCM) 10K type strain sequencing project: providing services to taxonomists for standard genome sequencing and annotation.</title>
        <authorList>
            <consortium name="The Broad Institute Genomics Platform"/>
            <consortium name="The Broad Institute Genome Sequencing Center for Infectious Disease"/>
            <person name="Wu L."/>
            <person name="Ma J."/>
        </authorList>
    </citation>
    <scope>NUCLEOTIDE SEQUENCE [LARGE SCALE GENOMIC DNA]</scope>
    <source>
        <strain evidence="2">CGMCC 1.16455</strain>
    </source>
</reference>